<proteinExistence type="predicted"/>
<dbReference type="SUPFAM" id="SSF110087">
    <property type="entry name" value="DR1885-like metal-binding protein"/>
    <property type="match status" value="1"/>
</dbReference>
<keyword evidence="1" id="KW-0732">Signal</keyword>
<evidence type="ECO:0000313" key="2">
    <source>
        <dbReference type="EMBL" id="SHH18973.1"/>
    </source>
</evidence>
<keyword evidence="3" id="KW-1185">Reference proteome</keyword>
<feature type="chain" id="PRO_5013064772" description="Copper(I)-binding protein" evidence="1">
    <location>
        <begin position="19"/>
        <end position="150"/>
    </location>
</feature>
<evidence type="ECO:0008006" key="4">
    <source>
        <dbReference type="Google" id="ProtNLM"/>
    </source>
</evidence>
<evidence type="ECO:0000313" key="3">
    <source>
        <dbReference type="Proteomes" id="UP000184074"/>
    </source>
</evidence>
<dbReference type="InterPro" id="IPR007410">
    <property type="entry name" value="LpqE-like"/>
</dbReference>
<dbReference type="InterPro" id="IPR036182">
    <property type="entry name" value="PCuAC_sf"/>
</dbReference>
<gene>
    <name evidence="2" type="ORF">SAMN05444003_2390</name>
</gene>
<sequence length="150" mass="16068">MKYVAAALMSLLPISAFAHDYAIDGLKVAHPIAKATTETARASAGYLSITNTGETSDRLVAVEADFPRVMVHDTVVEDGVASMVHMDSITLEPGQTVVFEPGGLHVMFMGLSDQMIEGQKIPGTLIFENAGRLDIEFNVENLDGDAHANH</sequence>
<reference evidence="2 3" key="1">
    <citation type="submission" date="2016-11" db="EMBL/GenBank/DDBJ databases">
        <authorList>
            <person name="Jaros S."/>
            <person name="Januszkiewicz K."/>
            <person name="Wedrychowicz H."/>
        </authorList>
    </citation>
    <scope>NUCLEOTIDE SEQUENCE [LARGE SCALE GENOMIC DNA]</scope>
    <source>
        <strain evidence="2 3">DSM 28715</strain>
    </source>
</reference>
<dbReference type="PANTHER" id="PTHR36302:SF1">
    <property type="entry name" value="COPPER CHAPERONE PCU(A)C"/>
    <property type="match status" value="1"/>
</dbReference>
<dbReference type="STRING" id="1508389.SAMN05444003_2390"/>
<dbReference type="InterPro" id="IPR058248">
    <property type="entry name" value="Lxx211020-like"/>
</dbReference>
<feature type="signal peptide" evidence="1">
    <location>
        <begin position="1"/>
        <end position="18"/>
    </location>
</feature>
<accession>A0A1M5QZK2</accession>
<dbReference type="OrthoDB" id="9796962at2"/>
<dbReference type="Gene3D" id="2.60.40.1890">
    <property type="entry name" value="PCu(A)C copper chaperone"/>
    <property type="match status" value="1"/>
</dbReference>
<dbReference type="RefSeq" id="WP_072901345.1">
    <property type="nucleotide sequence ID" value="NZ_FQXB01000003.1"/>
</dbReference>
<dbReference type="AlphaFoldDB" id="A0A1M5QZK2"/>
<dbReference type="EMBL" id="FQXB01000003">
    <property type="protein sequence ID" value="SHH18973.1"/>
    <property type="molecule type" value="Genomic_DNA"/>
</dbReference>
<dbReference type="PANTHER" id="PTHR36302">
    <property type="entry name" value="BLR7088 PROTEIN"/>
    <property type="match status" value="1"/>
</dbReference>
<dbReference type="Proteomes" id="UP000184074">
    <property type="component" value="Unassembled WGS sequence"/>
</dbReference>
<organism evidence="2 3">
    <name type="scientific">Cognatiyoonia sediminum</name>
    <dbReference type="NCBI Taxonomy" id="1508389"/>
    <lineage>
        <taxon>Bacteria</taxon>
        <taxon>Pseudomonadati</taxon>
        <taxon>Pseudomonadota</taxon>
        <taxon>Alphaproteobacteria</taxon>
        <taxon>Rhodobacterales</taxon>
        <taxon>Paracoccaceae</taxon>
        <taxon>Cognatiyoonia</taxon>
    </lineage>
</organism>
<evidence type="ECO:0000256" key="1">
    <source>
        <dbReference type="SAM" id="SignalP"/>
    </source>
</evidence>
<name>A0A1M5QZK2_9RHOB</name>
<dbReference type="Pfam" id="PF04314">
    <property type="entry name" value="PCuAC"/>
    <property type="match status" value="1"/>
</dbReference>
<protein>
    <recommendedName>
        <fullName evidence="4">Copper(I)-binding protein</fullName>
    </recommendedName>
</protein>